<feature type="transmembrane region" description="Helical" evidence="8">
    <location>
        <begin position="75"/>
        <end position="95"/>
    </location>
</feature>
<evidence type="ECO:0000256" key="3">
    <source>
        <dbReference type="ARBA" id="ARBA00022692"/>
    </source>
</evidence>
<keyword evidence="2 6" id="KW-0813">Transport</keyword>
<dbReference type="InterPro" id="IPR034294">
    <property type="entry name" value="Aquaporin_transptr"/>
</dbReference>
<dbReference type="OMA" id="CASNMIN"/>
<dbReference type="PANTHER" id="PTHR45724:SF13">
    <property type="entry name" value="AQUAPORIN NIP1-1-RELATED"/>
    <property type="match status" value="1"/>
</dbReference>
<keyword evidence="5 8" id="KW-0472">Membrane</keyword>
<keyword evidence="10" id="KW-1185">Reference proteome</keyword>
<protein>
    <submittedName>
        <fullName evidence="9">Uncharacterized protein</fullName>
    </submittedName>
</protein>
<dbReference type="InterPro" id="IPR023271">
    <property type="entry name" value="Aquaporin-like"/>
</dbReference>
<feature type="transmembrane region" description="Helical" evidence="8">
    <location>
        <begin position="150"/>
        <end position="171"/>
    </location>
</feature>
<name>A0A2R6XMK7_MARPO</name>
<dbReference type="CDD" id="cd00333">
    <property type="entry name" value="MIP"/>
    <property type="match status" value="1"/>
</dbReference>
<keyword evidence="4 8" id="KW-1133">Transmembrane helix</keyword>
<feature type="transmembrane region" description="Helical" evidence="8">
    <location>
        <begin position="221"/>
        <end position="240"/>
    </location>
</feature>
<evidence type="ECO:0000313" key="10">
    <source>
        <dbReference type="Proteomes" id="UP000244005"/>
    </source>
</evidence>
<keyword evidence="3 6" id="KW-0812">Transmembrane</keyword>
<evidence type="ECO:0000256" key="7">
    <source>
        <dbReference type="SAM" id="MobiDB-lite"/>
    </source>
</evidence>
<proteinExistence type="inferred from homology"/>
<dbReference type="Gene3D" id="1.20.1080.10">
    <property type="entry name" value="Glycerol uptake facilitator protein"/>
    <property type="match status" value="1"/>
</dbReference>
<comment type="similarity">
    <text evidence="6">Belongs to the MIP/aquaporin (TC 1.A.8) family.</text>
</comment>
<reference evidence="10" key="1">
    <citation type="journal article" date="2017" name="Cell">
        <title>Insights into land plant evolution garnered from the Marchantia polymorpha genome.</title>
        <authorList>
            <person name="Bowman J.L."/>
            <person name="Kohchi T."/>
            <person name="Yamato K.T."/>
            <person name="Jenkins J."/>
            <person name="Shu S."/>
            <person name="Ishizaki K."/>
            <person name="Yamaoka S."/>
            <person name="Nishihama R."/>
            <person name="Nakamura Y."/>
            <person name="Berger F."/>
            <person name="Adam C."/>
            <person name="Aki S.S."/>
            <person name="Althoff F."/>
            <person name="Araki T."/>
            <person name="Arteaga-Vazquez M.A."/>
            <person name="Balasubrmanian S."/>
            <person name="Barry K."/>
            <person name="Bauer D."/>
            <person name="Boehm C.R."/>
            <person name="Briginshaw L."/>
            <person name="Caballero-Perez J."/>
            <person name="Catarino B."/>
            <person name="Chen F."/>
            <person name="Chiyoda S."/>
            <person name="Chovatia M."/>
            <person name="Davies K.M."/>
            <person name="Delmans M."/>
            <person name="Demura T."/>
            <person name="Dierschke T."/>
            <person name="Dolan L."/>
            <person name="Dorantes-Acosta A.E."/>
            <person name="Eklund D.M."/>
            <person name="Florent S.N."/>
            <person name="Flores-Sandoval E."/>
            <person name="Fujiyama A."/>
            <person name="Fukuzawa H."/>
            <person name="Galik B."/>
            <person name="Grimanelli D."/>
            <person name="Grimwood J."/>
            <person name="Grossniklaus U."/>
            <person name="Hamada T."/>
            <person name="Haseloff J."/>
            <person name="Hetherington A.J."/>
            <person name="Higo A."/>
            <person name="Hirakawa Y."/>
            <person name="Hundley H.N."/>
            <person name="Ikeda Y."/>
            <person name="Inoue K."/>
            <person name="Inoue S.I."/>
            <person name="Ishida S."/>
            <person name="Jia Q."/>
            <person name="Kakita M."/>
            <person name="Kanazawa T."/>
            <person name="Kawai Y."/>
            <person name="Kawashima T."/>
            <person name="Kennedy M."/>
            <person name="Kinose K."/>
            <person name="Kinoshita T."/>
            <person name="Kohara Y."/>
            <person name="Koide E."/>
            <person name="Komatsu K."/>
            <person name="Kopischke S."/>
            <person name="Kubo M."/>
            <person name="Kyozuka J."/>
            <person name="Lagercrantz U."/>
            <person name="Lin S.S."/>
            <person name="Lindquist E."/>
            <person name="Lipzen A.M."/>
            <person name="Lu C.W."/>
            <person name="De Luna E."/>
            <person name="Martienssen R.A."/>
            <person name="Minamino N."/>
            <person name="Mizutani M."/>
            <person name="Mizutani M."/>
            <person name="Mochizuki N."/>
            <person name="Monte I."/>
            <person name="Mosher R."/>
            <person name="Nagasaki H."/>
            <person name="Nakagami H."/>
            <person name="Naramoto S."/>
            <person name="Nishitani K."/>
            <person name="Ohtani M."/>
            <person name="Okamoto T."/>
            <person name="Okumura M."/>
            <person name="Phillips J."/>
            <person name="Pollak B."/>
            <person name="Reinders A."/>
            <person name="Rovekamp M."/>
            <person name="Sano R."/>
            <person name="Sawa S."/>
            <person name="Schmid M.W."/>
            <person name="Shirakawa M."/>
            <person name="Solano R."/>
            <person name="Spunde A."/>
            <person name="Suetsugu N."/>
            <person name="Sugano S."/>
            <person name="Sugiyama A."/>
            <person name="Sun R."/>
            <person name="Suzuki Y."/>
            <person name="Takenaka M."/>
            <person name="Takezawa D."/>
            <person name="Tomogane H."/>
            <person name="Tsuzuki M."/>
            <person name="Ueda T."/>
            <person name="Umeda M."/>
            <person name="Ward J.M."/>
            <person name="Watanabe Y."/>
            <person name="Yazaki K."/>
            <person name="Yokoyama R."/>
            <person name="Yoshitake Y."/>
            <person name="Yotsui I."/>
            <person name="Zachgo S."/>
            <person name="Schmutz J."/>
        </authorList>
    </citation>
    <scope>NUCLEOTIDE SEQUENCE [LARGE SCALE GENOMIC DNA]</scope>
    <source>
        <strain evidence="10">Tak-1</strain>
    </source>
</reference>
<dbReference type="OrthoDB" id="3222at2759"/>
<dbReference type="Pfam" id="PF00230">
    <property type="entry name" value="MIP"/>
    <property type="match status" value="1"/>
</dbReference>
<evidence type="ECO:0000256" key="2">
    <source>
        <dbReference type="ARBA" id="ARBA00022448"/>
    </source>
</evidence>
<evidence type="ECO:0000256" key="8">
    <source>
        <dbReference type="SAM" id="Phobius"/>
    </source>
</evidence>
<feature type="transmembrane region" description="Helical" evidence="8">
    <location>
        <begin position="107"/>
        <end position="129"/>
    </location>
</feature>
<dbReference type="PROSITE" id="PS00221">
    <property type="entry name" value="MIP"/>
    <property type="match status" value="1"/>
</dbReference>
<evidence type="ECO:0000256" key="4">
    <source>
        <dbReference type="ARBA" id="ARBA00022989"/>
    </source>
</evidence>
<dbReference type="Proteomes" id="UP000244005">
    <property type="component" value="Unassembled WGS sequence"/>
</dbReference>
<sequence length="302" mass="31523">MAHHQHENNVRPQDGTGGGYDEEAQNGHHDAAAAKKNSLGQCFEASPFASEPVLESERKLSWVPKLPHTEILRKIVAEMISTYIVVFSGCAAAMVDATSNGQVTHLGVSAAFGLVVMIMIYAVGHISGAHMNPAVTLAFATVRHFPWGQVPLYIGAQCAAAICASFSLRLIFDNVAGLGATIPAGSAAQSFALEIIITFILMFVVAAVATDSRAVGELAGIAVGSAVALNAILAGPISGASMNPARSLGPAIAGNNYTHIWVYIVGPVLGAIFGAWGYALIRGSEPTPAELEHLKKSKSLKR</sequence>
<dbReference type="GO" id="GO:0016020">
    <property type="term" value="C:membrane"/>
    <property type="evidence" value="ECO:0007669"/>
    <property type="project" value="UniProtKB-SubCell"/>
</dbReference>
<dbReference type="SUPFAM" id="SSF81338">
    <property type="entry name" value="Aquaporin-like"/>
    <property type="match status" value="1"/>
</dbReference>
<dbReference type="Gramene" id="Mp8g11200.1">
    <property type="protein sequence ID" value="Mp8g11200.1.cds"/>
    <property type="gene ID" value="Mp8g11200"/>
</dbReference>
<evidence type="ECO:0000313" key="9">
    <source>
        <dbReference type="EMBL" id="PTQ47330.1"/>
    </source>
</evidence>
<dbReference type="PANTHER" id="PTHR45724">
    <property type="entry name" value="AQUAPORIN NIP2-1"/>
    <property type="match status" value="1"/>
</dbReference>
<dbReference type="PRINTS" id="PR00783">
    <property type="entry name" value="MINTRINSICP"/>
</dbReference>
<gene>
    <name evidence="9" type="ORF">MARPO_0008s0101</name>
</gene>
<evidence type="ECO:0000256" key="5">
    <source>
        <dbReference type="ARBA" id="ARBA00023136"/>
    </source>
</evidence>
<evidence type="ECO:0000256" key="1">
    <source>
        <dbReference type="ARBA" id="ARBA00004141"/>
    </source>
</evidence>
<feature type="transmembrane region" description="Helical" evidence="8">
    <location>
        <begin position="260"/>
        <end position="281"/>
    </location>
</feature>
<dbReference type="InterPro" id="IPR022357">
    <property type="entry name" value="MIP_CS"/>
</dbReference>
<feature type="region of interest" description="Disordered" evidence="7">
    <location>
        <begin position="1"/>
        <end position="25"/>
    </location>
</feature>
<dbReference type="NCBIfam" id="TIGR00861">
    <property type="entry name" value="MIP"/>
    <property type="match status" value="1"/>
</dbReference>
<comment type="subcellular location">
    <subcellularLocation>
        <location evidence="1">Membrane</location>
        <topology evidence="1">Multi-pass membrane protein</topology>
    </subcellularLocation>
</comment>
<dbReference type="GO" id="GO:0015267">
    <property type="term" value="F:channel activity"/>
    <property type="evidence" value="ECO:0007669"/>
    <property type="project" value="InterPro"/>
</dbReference>
<dbReference type="AlphaFoldDB" id="A0A2R6XMK7"/>
<organism evidence="9 10">
    <name type="scientific">Marchantia polymorpha</name>
    <name type="common">Common liverwort</name>
    <name type="synonym">Marchantia aquatica</name>
    <dbReference type="NCBI Taxonomy" id="3197"/>
    <lineage>
        <taxon>Eukaryota</taxon>
        <taxon>Viridiplantae</taxon>
        <taxon>Streptophyta</taxon>
        <taxon>Embryophyta</taxon>
        <taxon>Marchantiophyta</taxon>
        <taxon>Marchantiopsida</taxon>
        <taxon>Marchantiidae</taxon>
        <taxon>Marchantiales</taxon>
        <taxon>Marchantiaceae</taxon>
        <taxon>Marchantia</taxon>
    </lineage>
</organism>
<dbReference type="SMR" id="A0A2R6XMK7"/>
<feature type="transmembrane region" description="Helical" evidence="8">
    <location>
        <begin position="191"/>
        <end position="209"/>
    </location>
</feature>
<accession>A0A2R6XMK7</accession>
<dbReference type="InterPro" id="IPR000425">
    <property type="entry name" value="MIP"/>
</dbReference>
<dbReference type="EMBL" id="KZ772680">
    <property type="protein sequence ID" value="PTQ47330.1"/>
    <property type="molecule type" value="Genomic_DNA"/>
</dbReference>
<evidence type="ECO:0000256" key="6">
    <source>
        <dbReference type="RuleBase" id="RU000477"/>
    </source>
</evidence>